<dbReference type="InterPro" id="IPR003163">
    <property type="entry name" value="Tscrpt_reg_HTH_APSES-type"/>
</dbReference>
<dbReference type="InterPro" id="IPR002110">
    <property type="entry name" value="Ankyrin_rpt"/>
</dbReference>
<sequence length="778" mass="83965">MMVRGIGVMRRRADSWLNATQILKVAGVDKAKRTKILEKDIAQGVHEKVQGGYGRYQGTWIPFERSVELANAFGVSHLLAPLFDYTAPPPPVALGGAAPPPPIVNPYGVSGPPQLPPPPPPQQHVQQPHPQDASAILNQARQQGLLPNPMAGPSSLHEQQQMPPPQSTMGHKRGGDSLDQEDVKRVRMELTNGFNGVANGYPPPAPASFPPSVVPVSNFRTTLKSSTKTAFDPAAVDPVQLDRQRTALKSIFAMEAEQPLGGGPTLVPDLSSIFPPDVHVEPDTPIDENLHTALHWASALARISLVHALVKYGADIHRGNNVGETPLIRAVLVTNNADQDSFLRLLEVLGPSLRTVDDVGRSVLHHTALVAGVKGRASSATYYLETILEYIATADGGRFKDLVDAVDMYGDTALNIAARIGNRTLVRMLLEVGADKLKPNKLGLRPTDYGLEDPELTVNAAEETLHALQNQDGASSAPVQASQDVLRSLSDTLSSLSSSFQAELGSKTAELDAKKAQLQSLVRELANKRAALTRARAEANHVEEQAQRVKNLSHAIDNEDSFDWTGRTDADGSPASALAGPGFTYRGPGSTLSNLPSTMSIEFDADPPFPDTDAGVTGESLVHLLRLQAWHERVENLMNQRLEKLRGGNADMEAKLKKIVAGCCGVDEDKVDGMLEGLVTALERCVAASIYRLECCADRTPSLSQRPLRDRSLPRRQLPQPRQGRRHALSFALLRRHRPARFTACSSVPAVTFVLAVLSGSLPSFTLVYQLVVLSPSS</sequence>
<feature type="compositionally biased region" description="Pro residues" evidence="5">
    <location>
        <begin position="113"/>
        <end position="122"/>
    </location>
</feature>
<dbReference type="GO" id="GO:0003677">
    <property type="term" value="F:DNA binding"/>
    <property type="evidence" value="ECO:0007669"/>
    <property type="project" value="InterPro"/>
</dbReference>
<feature type="domain" description="HTH APSES-type" evidence="6">
    <location>
        <begin position="1"/>
        <end position="95"/>
    </location>
</feature>
<feature type="repeat" description="ANK" evidence="3">
    <location>
        <begin position="289"/>
        <end position="321"/>
    </location>
</feature>
<dbReference type="SMART" id="SM01252">
    <property type="entry name" value="KilA-N"/>
    <property type="match status" value="1"/>
</dbReference>
<dbReference type="Gene3D" id="1.25.40.20">
    <property type="entry name" value="Ankyrin repeat-containing domain"/>
    <property type="match status" value="1"/>
</dbReference>
<dbReference type="PROSITE" id="PS50088">
    <property type="entry name" value="ANK_REPEAT"/>
    <property type="match status" value="2"/>
</dbReference>
<evidence type="ECO:0000313" key="7">
    <source>
        <dbReference type="EMBL" id="PRQ72448.1"/>
    </source>
</evidence>
<name>A0A2T0A356_RHOTO</name>
<comment type="caution">
    <text evidence="7">The sequence shown here is derived from an EMBL/GenBank/DDBJ whole genome shotgun (WGS) entry which is preliminary data.</text>
</comment>
<dbReference type="EMBL" id="LCTV02000009">
    <property type="protein sequence ID" value="PRQ72448.1"/>
    <property type="molecule type" value="Genomic_DNA"/>
</dbReference>
<dbReference type="Proteomes" id="UP000239560">
    <property type="component" value="Unassembled WGS sequence"/>
</dbReference>
<evidence type="ECO:0000256" key="5">
    <source>
        <dbReference type="SAM" id="MobiDB-lite"/>
    </source>
</evidence>
<keyword evidence="2 3" id="KW-0040">ANK repeat</keyword>
<dbReference type="Pfam" id="PF00023">
    <property type="entry name" value="Ank"/>
    <property type="match status" value="1"/>
</dbReference>
<proteinExistence type="predicted"/>
<dbReference type="OrthoDB" id="6718656at2759"/>
<dbReference type="SUPFAM" id="SSF54616">
    <property type="entry name" value="DNA-binding domain of Mlu1-box binding protein MBP1"/>
    <property type="match status" value="1"/>
</dbReference>
<evidence type="ECO:0000256" key="1">
    <source>
        <dbReference type="ARBA" id="ARBA00022737"/>
    </source>
</evidence>
<dbReference type="InterPro" id="IPR036887">
    <property type="entry name" value="HTH_APSES_sf"/>
</dbReference>
<dbReference type="PROSITE" id="PS50297">
    <property type="entry name" value="ANK_REP_REGION"/>
    <property type="match status" value="2"/>
</dbReference>
<dbReference type="GO" id="GO:0001228">
    <property type="term" value="F:DNA-binding transcription activator activity, RNA polymerase II-specific"/>
    <property type="evidence" value="ECO:0007669"/>
    <property type="project" value="UniProtKB-ARBA"/>
</dbReference>
<dbReference type="SMART" id="SM00248">
    <property type="entry name" value="ANK"/>
    <property type="match status" value="2"/>
</dbReference>
<feature type="region of interest" description="Disordered" evidence="5">
    <location>
        <begin position="145"/>
        <end position="178"/>
    </location>
</feature>
<dbReference type="InterPro" id="IPR036770">
    <property type="entry name" value="Ankyrin_rpt-contain_sf"/>
</dbReference>
<evidence type="ECO:0000256" key="3">
    <source>
        <dbReference type="PROSITE-ProRule" id="PRU00023"/>
    </source>
</evidence>
<feature type="region of interest" description="Disordered" evidence="5">
    <location>
        <begin position="702"/>
        <end position="724"/>
    </location>
</feature>
<protein>
    <recommendedName>
        <fullName evidence="6">HTH APSES-type domain-containing protein</fullName>
    </recommendedName>
</protein>
<feature type="repeat" description="ANK" evidence="3">
    <location>
        <begin position="409"/>
        <end position="441"/>
    </location>
</feature>
<dbReference type="PANTHER" id="PTHR43828">
    <property type="entry name" value="ASPARAGINASE"/>
    <property type="match status" value="1"/>
</dbReference>
<dbReference type="InterPro" id="IPR051642">
    <property type="entry name" value="SWI6-like"/>
</dbReference>
<keyword evidence="1" id="KW-0677">Repeat</keyword>
<keyword evidence="4" id="KW-0175">Coiled coil</keyword>
<dbReference type="Pfam" id="PF04383">
    <property type="entry name" value="KilA-N"/>
    <property type="match status" value="1"/>
</dbReference>
<dbReference type="PROSITE" id="PS51299">
    <property type="entry name" value="HTH_APSES"/>
    <property type="match status" value="1"/>
</dbReference>
<evidence type="ECO:0000256" key="4">
    <source>
        <dbReference type="SAM" id="Coils"/>
    </source>
</evidence>
<feature type="region of interest" description="Disordered" evidence="5">
    <location>
        <begin position="103"/>
        <end position="131"/>
    </location>
</feature>
<dbReference type="SUPFAM" id="SSF48403">
    <property type="entry name" value="Ankyrin repeat"/>
    <property type="match status" value="1"/>
</dbReference>
<reference evidence="7 8" key="1">
    <citation type="journal article" date="2018" name="Elife">
        <title>Functional genomics of lipid metabolism in the oleaginous yeast Rhodosporidium toruloides.</title>
        <authorList>
            <person name="Coradetti S.T."/>
            <person name="Pinel D."/>
            <person name="Geiselman G."/>
            <person name="Ito M."/>
            <person name="Mondo S."/>
            <person name="Reilly M.C."/>
            <person name="Cheng Y.F."/>
            <person name="Bauer S."/>
            <person name="Grigoriev I."/>
            <person name="Gladden J.M."/>
            <person name="Simmons B.A."/>
            <person name="Brem R."/>
            <person name="Arkin A.P."/>
            <person name="Skerker J.M."/>
        </authorList>
    </citation>
    <scope>NUCLEOTIDE SEQUENCE [LARGE SCALE GENOMIC DNA]</scope>
    <source>
        <strain evidence="7 8">NBRC 0880</strain>
    </source>
</reference>
<evidence type="ECO:0000259" key="6">
    <source>
        <dbReference type="PROSITE" id="PS51299"/>
    </source>
</evidence>
<accession>A0A2T0A356</accession>
<dbReference type="InterPro" id="IPR018004">
    <property type="entry name" value="KilA/APSES_HTH"/>
</dbReference>
<organism evidence="7 8">
    <name type="scientific">Rhodotorula toruloides</name>
    <name type="common">Yeast</name>
    <name type="synonym">Rhodosporidium toruloides</name>
    <dbReference type="NCBI Taxonomy" id="5286"/>
    <lineage>
        <taxon>Eukaryota</taxon>
        <taxon>Fungi</taxon>
        <taxon>Dikarya</taxon>
        <taxon>Basidiomycota</taxon>
        <taxon>Pucciniomycotina</taxon>
        <taxon>Microbotryomycetes</taxon>
        <taxon>Sporidiobolales</taxon>
        <taxon>Sporidiobolaceae</taxon>
        <taxon>Rhodotorula</taxon>
    </lineage>
</organism>
<evidence type="ECO:0000313" key="8">
    <source>
        <dbReference type="Proteomes" id="UP000239560"/>
    </source>
</evidence>
<gene>
    <name evidence="7" type="ORF">AAT19DRAFT_16372</name>
</gene>
<dbReference type="AlphaFoldDB" id="A0A2T0A356"/>
<dbReference type="GO" id="GO:0030907">
    <property type="term" value="C:MBF transcription complex"/>
    <property type="evidence" value="ECO:0007669"/>
    <property type="project" value="TreeGrafter"/>
</dbReference>
<dbReference type="Gene3D" id="3.10.260.10">
    <property type="entry name" value="Transcription regulator HTH, APSES-type DNA-binding domain"/>
    <property type="match status" value="1"/>
</dbReference>
<evidence type="ECO:0000256" key="2">
    <source>
        <dbReference type="ARBA" id="ARBA00023043"/>
    </source>
</evidence>
<dbReference type="GO" id="GO:0033309">
    <property type="term" value="C:SBF transcription complex"/>
    <property type="evidence" value="ECO:0007669"/>
    <property type="project" value="TreeGrafter"/>
</dbReference>
<dbReference type="PANTHER" id="PTHR43828:SF3">
    <property type="entry name" value="CHROMO DOMAIN-CONTAINING PROTEIN"/>
    <property type="match status" value="1"/>
</dbReference>
<dbReference type="Pfam" id="PF13606">
    <property type="entry name" value="Ank_3"/>
    <property type="match status" value="1"/>
</dbReference>
<feature type="coiled-coil region" evidence="4">
    <location>
        <begin position="508"/>
        <end position="552"/>
    </location>
</feature>